<dbReference type="EMBL" id="VLTO01000061">
    <property type="protein sequence ID" value="KAA0170388.1"/>
    <property type="molecule type" value="Genomic_DNA"/>
</dbReference>
<dbReference type="AlphaFoldDB" id="A0A5A8E3P0"/>
<protein>
    <recommendedName>
        <fullName evidence="13">Mitochondrial-processing peptidase subunit alpha</fullName>
    </recommendedName>
</protein>
<dbReference type="Proteomes" id="UP000324907">
    <property type="component" value="Unassembled WGS sequence"/>
</dbReference>
<dbReference type="Proteomes" id="UP000325113">
    <property type="component" value="Unassembled WGS sequence"/>
</dbReference>
<dbReference type="InterPro" id="IPR011765">
    <property type="entry name" value="Pept_M16_N"/>
</dbReference>
<dbReference type="GO" id="GO:0046872">
    <property type="term" value="F:metal ion binding"/>
    <property type="evidence" value="ECO:0007669"/>
    <property type="project" value="InterPro"/>
</dbReference>
<proteinExistence type="inferred from homology"/>
<feature type="domain" description="Peptidase M16 C-terminal" evidence="4">
    <location>
        <begin position="214"/>
        <end position="407"/>
    </location>
</feature>
<dbReference type="Proteomes" id="UP000323011">
    <property type="component" value="Unassembled WGS sequence"/>
</dbReference>
<dbReference type="Pfam" id="PF00675">
    <property type="entry name" value="Peptidase_M16"/>
    <property type="match status" value="1"/>
</dbReference>
<comment type="function">
    <text evidence="1">Substrate recognition and binding subunit of the essential mitochondrial processing protease (MPP), which cleaves the mitochondrial sequence off newly imported precursors proteins.</text>
</comment>
<evidence type="ECO:0000259" key="4">
    <source>
        <dbReference type="Pfam" id="PF05193"/>
    </source>
</evidence>
<keyword evidence="10" id="KW-1185">Reference proteome</keyword>
<sequence length="495" mass="53443">MAMQMRAVARSAQGVRSISSSASRAATPITEPWPGIPELKPFDMLEPPTTRITTLPNGLRVASEEKYGQAGCVALMLDAGCMYEPADKRGIGHMLDTLVFSGSERFPADQIVPLIQKHGLSALSLTSRDVMMSRVDAFRGSIPTAVAMLADNLLQPTLAAEDLARARATIGFQDEDFRADPSQVISEVLHEAAYGAHTPLGTSQFATLENVQGITEDDLRDYLRRMVRPERAVLAGAGVDHDELVAIAEAEFGHLGPAAPGEEPYPAPDQTYKGGIVSRSVPLAEGQPGPLMSHMSVAFPTIGWKDKRVIAMCVMDTLLGGGSSFSAGGPGKGMYTRLYREVLNRHGWVDQMNAFSITGDNQGLFGLYGATTPDYAGSLCHLILEQQMMLLDRKADATELDRARNQLRSTVLMNLESRAILCEDIGRQVLTLGERMDVDELCDRISAVSSQDLQDVAQSILSQKPSIALLNGVADDRLYDDIADAFARKTGGMST</sequence>
<dbReference type="SUPFAM" id="SSF63411">
    <property type="entry name" value="LuxS/MPP-like metallohydrolase"/>
    <property type="match status" value="2"/>
</dbReference>
<evidence type="ECO:0000313" key="11">
    <source>
        <dbReference type="Proteomes" id="UP000324907"/>
    </source>
</evidence>
<dbReference type="EMBL" id="VLTM01000011">
    <property type="protein sequence ID" value="KAA0165725.1"/>
    <property type="molecule type" value="Genomic_DNA"/>
</dbReference>
<dbReference type="OrthoDB" id="10251424at2759"/>
<evidence type="ECO:0000313" key="8">
    <source>
        <dbReference type="EMBL" id="KAA0171447.1"/>
    </source>
</evidence>
<evidence type="ECO:0000313" key="10">
    <source>
        <dbReference type="Proteomes" id="UP000323011"/>
    </source>
</evidence>
<dbReference type="Pfam" id="PF05193">
    <property type="entry name" value="Peptidase_M16_C"/>
    <property type="match status" value="1"/>
</dbReference>
<dbReference type="EMBL" id="VLTN01000019">
    <property type="protein sequence ID" value="KAA0152803.1"/>
    <property type="molecule type" value="Genomic_DNA"/>
</dbReference>
<evidence type="ECO:0000256" key="2">
    <source>
        <dbReference type="ARBA" id="ARBA00007261"/>
    </source>
</evidence>
<feature type="domain" description="Peptidase M16 N-terminal" evidence="3">
    <location>
        <begin position="60"/>
        <end position="197"/>
    </location>
</feature>
<evidence type="ECO:0000259" key="3">
    <source>
        <dbReference type="Pfam" id="PF00675"/>
    </source>
</evidence>
<dbReference type="InterPro" id="IPR050361">
    <property type="entry name" value="MPP/UQCRC_Complex"/>
</dbReference>
<name>A0A5A8E3P0_CAFRO</name>
<evidence type="ECO:0000313" key="6">
    <source>
        <dbReference type="EMBL" id="KAA0165725.1"/>
    </source>
</evidence>
<evidence type="ECO:0000313" key="12">
    <source>
        <dbReference type="Proteomes" id="UP000325113"/>
    </source>
</evidence>
<dbReference type="EMBL" id="VLTL01000006">
    <property type="protein sequence ID" value="KAA0171447.1"/>
    <property type="molecule type" value="Genomic_DNA"/>
</dbReference>
<evidence type="ECO:0008006" key="13">
    <source>
        <dbReference type="Google" id="ProtNLM"/>
    </source>
</evidence>
<dbReference type="Gene3D" id="3.30.830.10">
    <property type="entry name" value="Metalloenzyme, LuxS/M16 peptidase-like"/>
    <property type="match status" value="2"/>
</dbReference>
<dbReference type="GO" id="GO:0005739">
    <property type="term" value="C:mitochondrion"/>
    <property type="evidence" value="ECO:0007669"/>
    <property type="project" value="TreeGrafter"/>
</dbReference>
<organism evidence="8 11">
    <name type="scientific">Cafeteria roenbergensis</name>
    <name type="common">Marine flagellate</name>
    <dbReference type="NCBI Taxonomy" id="33653"/>
    <lineage>
        <taxon>Eukaryota</taxon>
        <taxon>Sar</taxon>
        <taxon>Stramenopiles</taxon>
        <taxon>Bigyra</taxon>
        <taxon>Opalozoa</taxon>
        <taxon>Bicosoecida</taxon>
        <taxon>Cafeteriaceae</taxon>
        <taxon>Cafeteria</taxon>
    </lineage>
</organism>
<evidence type="ECO:0000313" key="7">
    <source>
        <dbReference type="EMBL" id="KAA0170388.1"/>
    </source>
</evidence>
<dbReference type="PANTHER" id="PTHR11851">
    <property type="entry name" value="METALLOPROTEASE"/>
    <property type="match status" value="1"/>
</dbReference>
<evidence type="ECO:0000313" key="5">
    <source>
        <dbReference type="EMBL" id="KAA0152803.1"/>
    </source>
</evidence>
<dbReference type="OMA" id="LKYHHSP"/>
<evidence type="ECO:0000256" key="1">
    <source>
        <dbReference type="ARBA" id="ARBA00002123"/>
    </source>
</evidence>
<dbReference type="InterPro" id="IPR011249">
    <property type="entry name" value="Metalloenz_LuxS/M16"/>
</dbReference>
<accession>A0A5A8E3P0</accession>
<dbReference type="PANTHER" id="PTHR11851:SF49">
    <property type="entry name" value="MITOCHONDRIAL-PROCESSING PEPTIDASE SUBUNIT ALPHA"/>
    <property type="match status" value="1"/>
</dbReference>
<comment type="similarity">
    <text evidence="2">Belongs to the peptidase M16 family.</text>
</comment>
<gene>
    <name evidence="7" type="ORF">FNF27_06645</name>
    <name evidence="8" type="ORF">FNF28_00659</name>
    <name evidence="5" type="ORF">FNF29_03690</name>
    <name evidence="6" type="ORF">FNF31_01702</name>
</gene>
<dbReference type="Proteomes" id="UP000322899">
    <property type="component" value="Unassembled WGS sequence"/>
</dbReference>
<reference evidence="9 10" key="1">
    <citation type="submission" date="2019-07" db="EMBL/GenBank/DDBJ databases">
        <title>Genomes of Cafeteria roenbergensis.</title>
        <authorList>
            <person name="Fischer M.G."/>
            <person name="Hackl T."/>
            <person name="Roman M."/>
        </authorList>
    </citation>
    <scope>NUCLEOTIDE SEQUENCE [LARGE SCALE GENOMIC DNA]</scope>
    <source>
        <strain evidence="5 10">BVI</strain>
        <strain evidence="6 12">Cflag</strain>
        <strain evidence="7 9">E4-10P</strain>
        <strain evidence="8 11">RCC970-E3</strain>
    </source>
</reference>
<comment type="caution">
    <text evidence="8">The sequence shown here is derived from an EMBL/GenBank/DDBJ whole genome shotgun (WGS) entry which is preliminary data.</text>
</comment>
<evidence type="ECO:0000313" key="9">
    <source>
        <dbReference type="Proteomes" id="UP000322899"/>
    </source>
</evidence>
<dbReference type="InterPro" id="IPR007863">
    <property type="entry name" value="Peptidase_M16_C"/>
</dbReference>